<accession>A0A1G6U1R1</accession>
<dbReference type="Pfam" id="PF00353">
    <property type="entry name" value="HemolysinCabind"/>
    <property type="match status" value="1"/>
</dbReference>
<dbReference type="Pfam" id="PF17803">
    <property type="entry name" value="Cadherin_4"/>
    <property type="match status" value="3"/>
</dbReference>
<protein>
    <submittedName>
        <fullName evidence="3">VCBS repeat-containing protein</fullName>
    </submittedName>
</protein>
<keyword evidence="4" id="KW-1185">Reference proteome</keyword>
<dbReference type="InterPro" id="IPR040853">
    <property type="entry name" value="RapA2_cadherin-like"/>
</dbReference>
<dbReference type="EMBL" id="FNAK01000001">
    <property type="protein sequence ID" value="SDD34547.1"/>
    <property type="molecule type" value="Genomic_DNA"/>
</dbReference>
<dbReference type="AlphaFoldDB" id="A0A1G6U1R1"/>
<dbReference type="InterPro" id="IPR013783">
    <property type="entry name" value="Ig-like_fold"/>
</dbReference>
<sequence length="867" mass="89004">MPKGGNGGVDNGTDDDDVIEATENKINGGDGDDVIVGTGNADRVNAGDGDDTVTGGAGDDTLYGNDGSNTAVFSGDVRDYTFEDGRGNAFIVSGDDGTDTLKHFDRLVFDNFTIDLTGNNAPLVDDHAMTVSEDGDGSLDLLAGAWDYEGDEMTVTGASAGSLDGSSLTYDAAGSFDYLAVGETAEVVVDYTVSDGTDSSAGSVTVTVEGANDGPVAADDAGSTDENTAITMDVLANDTDVDLSDTHTVDSVSVSSGGGTASIVGNQVQWDPGSDYDYLAAGESAVVELSYSMSDNNGGTSDATATITVNGVNDAPEFAGGDSGSVTAVAVEPDAGEAGPLVFTVEQYTGFQSNNLATLQNYAATHAANYVGETEVIDFTDDPGGFAGEIPGSNPWPAAAATGSSGTGGINDVFFARITTDFSVSEADTYTFRTFNDDGVFLMVDGQLIISDTGYHPEAPFEGSIALSPGDHSLELFFFEYGGEASLELSVRDSSGSYELLGAAGGLAGSANALLTDSGTLDFSDADLSDGHSVSVADGGAGYLGTFVATISDPSQGDGSGQVSWDFTVDNDALVALGEGESLTQTYDVTVSDGNGGEATETVTITMVGTNEAPVVSGVGTTGEVTEDSGDGQVATGTVEATDADASDDLDWSGDAVGTYGTLTVDADGNWEYTLDNSNPDVQALDGDSDPLQDVFTLTVSDGISDATEEVMITINGTDEPEIPEISEGNLEAGSSAIGSVAQAGWYNSADPDHSDFWYVALEAGTVVTIQVDRLESALDPALFIFQGVIDDPLATFGTNIDFNSEPGYIGFADDEIWRSDGPFGDPLFTFTVQETGMYTFIVTNYLSGGDHGGDFQFDYQISVDVD</sequence>
<dbReference type="InterPro" id="IPR011049">
    <property type="entry name" value="Serralysin-like_metalloprot_C"/>
</dbReference>
<evidence type="ECO:0000259" key="2">
    <source>
        <dbReference type="PROSITE" id="PS51820"/>
    </source>
</evidence>
<dbReference type="STRING" id="637679.GCA_001550055_00469"/>
<dbReference type="InterPro" id="IPR010221">
    <property type="entry name" value="VCBS_dom"/>
</dbReference>
<evidence type="ECO:0000313" key="4">
    <source>
        <dbReference type="Proteomes" id="UP000183685"/>
    </source>
</evidence>
<feature type="domain" description="PA14" evidence="2">
    <location>
        <begin position="352"/>
        <end position="505"/>
    </location>
</feature>
<name>A0A1G6U1R1_9PROT</name>
<dbReference type="SUPFAM" id="SSF51120">
    <property type="entry name" value="beta-Roll"/>
    <property type="match status" value="1"/>
</dbReference>
<gene>
    <name evidence="3" type="ORF">SAMN04488071_0420</name>
</gene>
<dbReference type="InterPro" id="IPR001343">
    <property type="entry name" value="Hemolysn_Ca-bd"/>
</dbReference>
<dbReference type="Gene3D" id="3.90.182.10">
    <property type="entry name" value="Toxin - Anthrax Protective Antigen,domain 1"/>
    <property type="match status" value="1"/>
</dbReference>
<dbReference type="PROSITE" id="PS51820">
    <property type="entry name" value="PA14"/>
    <property type="match status" value="1"/>
</dbReference>
<dbReference type="GO" id="GO:0005509">
    <property type="term" value="F:calcium ion binding"/>
    <property type="evidence" value="ECO:0007669"/>
    <property type="project" value="InterPro"/>
</dbReference>
<dbReference type="InterPro" id="IPR011658">
    <property type="entry name" value="PA14_dom"/>
</dbReference>
<dbReference type="SUPFAM" id="SSF56988">
    <property type="entry name" value="Anthrax protective antigen"/>
    <property type="match status" value="1"/>
</dbReference>
<dbReference type="PRINTS" id="PR00313">
    <property type="entry name" value="CABNDNGRPT"/>
</dbReference>
<dbReference type="Pfam" id="PF07691">
    <property type="entry name" value="PA14"/>
    <property type="match status" value="1"/>
</dbReference>
<dbReference type="RefSeq" id="WP_068308477.1">
    <property type="nucleotide sequence ID" value="NZ_FNAK01000001.1"/>
</dbReference>
<dbReference type="Proteomes" id="UP000183685">
    <property type="component" value="Unassembled WGS sequence"/>
</dbReference>
<proteinExistence type="predicted"/>
<dbReference type="Gene3D" id="2.60.40.10">
    <property type="entry name" value="Immunoglobulins"/>
    <property type="match status" value="1"/>
</dbReference>
<reference evidence="3 4" key="1">
    <citation type="submission" date="2016-10" db="EMBL/GenBank/DDBJ databases">
        <authorList>
            <person name="de Groot N.N."/>
        </authorList>
    </citation>
    <scope>NUCLEOTIDE SEQUENCE [LARGE SCALE GENOMIC DNA]</scope>
    <source>
        <strain evidence="3 4">CGMCC 1.9109</strain>
    </source>
</reference>
<feature type="region of interest" description="Disordered" evidence="1">
    <location>
        <begin position="42"/>
        <end position="66"/>
    </location>
</feature>
<dbReference type="SMART" id="SM00758">
    <property type="entry name" value="PA14"/>
    <property type="match status" value="1"/>
</dbReference>
<dbReference type="OrthoDB" id="9773411at2"/>
<dbReference type="NCBIfam" id="TIGR01965">
    <property type="entry name" value="VCBS_repeat"/>
    <property type="match status" value="3"/>
</dbReference>
<dbReference type="InterPro" id="IPR037524">
    <property type="entry name" value="PA14/GLEYA"/>
</dbReference>
<organism evidence="3 4">
    <name type="scientific">Kordiimonas lacus</name>
    <dbReference type="NCBI Taxonomy" id="637679"/>
    <lineage>
        <taxon>Bacteria</taxon>
        <taxon>Pseudomonadati</taxon>
        <taxon>Pseudomonadota</taxon>
        <taxon>Alphaproteobacteria</taxon>
        <taxon>Kordiimonadales</taxon>
        <taxon>Kordiimonadaceae</taxon>
        <taxon>Kordiimonas</taxon>
    </lineage>
</organism>
<evidence type="ECO:0000256" key="1">
    <source>
        <dbReference type="SAM" id="MobiDB-lite"/>
    </source>
</evidence>
<evidence type="ECO:0000313" key="3">
    <source>
        <dbReference type="EMBL" id="SDD34547.1"/>
    </source>
</evidence>